<dbReference type="eggNOG" id="arCOG05882">
    <property type="taxonomic scope" value="Archaea"/>
</dbReference>
<dbReference type="EMBL" id="CP006019">
    <property type="protein sequence ID" value="AIF70320.1"/>
    <property type="molecule type" value="Genomic_DNA"/>
</dbReference>
<sequence length="180" mass="20799">MGLYSSLIRRKFRNIAGKRYDRILKEYKEFLLAEEEMVLPEISSILMPLDRFVKDIPLELYETLSSYDARVLLVYIIDSQVFSIINQTLSRDASEEFKRKEEIYGLKILREISSELENFGLKVQTRLFFGDKGEDVIKLAADHDLLAISKAYGSEITKTSPLSPVAFKIIQHVNIPTIIY</sequence>
<evidence type="ECO:0008006" key="3">
    <source>
        <dbReference type="Google" id="ProtNLM"/>
    </source>
</evidence>
<accession>A0A075LUC6</accession>
<name>A0A075LUC6_9EURY</name>
<dbReference type="STRING" id="1343739.PAP_09725"/>
<dbReference type="SUPFAM" id="SSF52402">
    <property type="entry name" value="Adenine nucleotide alpha hydrolases-like"/>
    <property type="match status" value="1"/>
</dbReference>
<protein>
    <recommendedName>
        <fullName evidence="3">UspA domain-containing protein</fullName>
    </recommendedName>
</protein>
<dbReference type="OrthoDB" id="105894at2157"/>
<dbReference type="GeneID" id="24843040"/>
<dbReference type="KEGG" id="ppac:PAP_09725"/>
<dbReference type="Proteomes" id="UP000027981">
    <property type="component" value="Chromosome"/>
</dbReference>
<dbReference type="RefSeq" id="WP_048165784.1">
    <property type="nucleotide sequence ID" value="NZ_CP006019.1"/>
</dbReference>
<evidence type="ECO:0000313" key="2">
    <source>
        <dbReference type="Proteomes" id="UP000027981"/>
    </source>
</evidence>
<dbReference type="Gene3D" id="3.40.50.12370">
    <property type="match status" value="1"/>
</dbReference>
<organism evidence="1 2">
    <name type="scientific">Palaeococcus pacificus DY20341</name>
    <dbReference type="NCBI Taxonomy" id="1343739"/>
    <lineage>
        <taxon>Archaea</taxon>
        <taxon>Methanobacteriati</taxon>
        <taxon>Methanobacteriota</taxon>
        <taxon>Thermococci</taxon>
        <taxon>Thermococcales</taxon>
        <taxon>Thermococcaceae</taxon>
        <taxon>Palaeococcus</taxon>
    </lineage>
</organism>
<reference evidence="2" key="1">
    <citation type="submission" date="2013-06" db="EMBL/GenBank/DDBJ databases">
        <title>Complete Genome Sequence of Hyperthermophilic Palaeococcus pacificus DY20341T, Isolated from a Deep-Sea Hydrothermal Sediments.</title>
        <authorList>
            <person name="Zeng X."/>
            <person name="Shao Z."/>
        </authorList>
    </citation>
    <scope>NUCLEOTIDE SEQUENCE [LARGE SCALE GENOMIC DNA]</scope>
    <source>
        <strain evidence="2">DY20341</strain>
    </source>
</reference>
<dbReference type="CDD" id="cd00293">
    <property type="entry name" value="USP-like"/>
    <property type="match status" value="1"/>
</dbReference>
<evidence type="ECO:0000313" key="1">
    <source>
        <dbReference type="EMBL" id="AIF70320.1"/>
    </source>
</evidence>
<proteinExistence type="predicted"/>
<keyword evidence="2" id="KW-1185">Reference proteome</keyword>
<gene>
    <name evidence="1" type="ORF">PAP_09725</name>
</gene>
<dbReference type="AlphaFoldDB" id="A0A075LUC6"/>
<reference evidence="1 2" key="2">
    <citation type="journal article" date="2015" name="Genome Announc.">
        <title>Complete Genome Sequence of Hyperthermophilic Piezophilic Archaeon Palaeococcus pacificus DY20341T, Isolated from Deep-Sea Hydrothermal Sediments.</title>
        <authorList>
            <person name="Zeng X."/>
            <person name="Jebbar M."/>
            <person name="Shao Z."/>
        </authorList>
    </citation>
    <scope>NUCLEOTIDE SEQUENCE [LARGE SCALE GENOMIC DNA]</scope>
    <source>
        <strain evidence="1 2">DY20341</strain>
    </source>
</reference>
<dbReference type="HOGENOM" id="CLU_1485956_0_0_2"/>